<keyword evidence="3" id="KW-1185">Reference proteome</keyword>
<dbReference type="AlphaFoldDB" id="A0AAD5IRH5"/>
<protein>
    <recommendedName>
        <fullName evidence="1">Reverse transcriptase Ty1/copia-type domain-containing protein</fullName>
    </recommendedName>
</protein>
<proteinExistence type="predicted"/>
<evidence type="ECO:0000313" key="2">
    <source>
        <dbReference type="EMBL" id="KAI9169309.1"/>
    </source>
</evidence>
<sequence>MAPDFTHSSKPQHVCKLRKAIYGLCQAPCPWYIEHRTFQLAVEFTNYISYASLFIRHRPGHTLYLLVYVDDIIITGSSNSQVCDFIATLAHRFSLKDLGLLSFFLSVEAHRSPRGLFLSQQQCIQNLLVKTNMLEAKPVLTPLALTEPLKLIDGSAPTNPTKYRQVLGSLQYLSLTCHDVSFAMNKLSQFMHRPTTNHWNVAKRILRYLKDSIDHGLLISRNSPLRLHAFTDADWAGDPAISVPPWLTLCS</sequence>
<reference evidence="2" key="2">
    <citation type="submission" date="2023-02" db="EMBL/GenBank/DDBJ databases">
        <authorList>
            <person name="Swenson N.G."/>
            <person name="Wegrzyn J.L."/>
            <person name="Mcevoy S.L."/>
        </authorList>
    </citation>
    <scope>NUCLEOTIDE SEQUENCE</scope>
    <source>
        <strain evidence="2">91603</strain>
        <tissue evidence="2">Leaf</tissue>
    </source>
</reference>
<comment type="caution">
    <text evidence="2">The sequence shown here is derived from an EMBL/GenBank/DDBJ whole genome shotgun (WGS) entry which is preliminary data.</text>
</comment>
<dbReference type="PANTHER" id="PTHR11439:SF489">
    <property type="entry name" value="RNA-DIRECTED DNA POLYMERASE"/>
    <property type="match status" value="1"/>
</dbReference>
<dbReference type="InterPro" id="IPR013103">
    <property type="entry name" value="RVT_2"/>
</dbReference>
<evidence type="ECO:0000259" key="1">
    <source>
        <dbReference type="Pfam" id="PF07727"/>
    </source>
</evidence>
<gene>
    <name evidence="2" type="ORF">LWI28_010561</name>
</gene>
<accession>A0AAD5IRH5</accession>
<feature type="domain" description="Reverse transcriptase Ty1/copia-type" evidence="1">
    <location>
        <begin position="3"/>
        <end position="143"/>
    </location>
</feature>
<reference evidence="2" key="1">
    <citation type="journal article" date="2022" name="Plant J.">
        <title>Strategies of tolerance reflected in two North American maple genomes.</title>
        <authorList>
            <person name="McEvoy S.L."/>
            <person name="Sezen U.U."/>
            <person name="Trouern-Trend A."/>
            <person name="McMahon S.M."/>
            <person name="Schaberg P.G."/>
            <person name="Yang J."/>
            <person name="Wegrzyn J.L."/>
            <person name="Swenson N.G."/>
        </authorList>
    </citation>
    <scope>NUCLEOTIDE SEQUENCE</scope>
    <source>
        <strain evidence="2">91603</strain>
    </source>
</reference>
<name>A0AAD5IRH5_ACENE</name>
<evidence type="ECO:0000313" key="3">
    <source>
        <dbReference type="Proteomes" id="UP001064489"/>
    </source>
</evidence>
<dbReference type="SUPFAM" id="SSF56672">
    <property type="entry name" value="DNA/RNA polymerases"/>
    <property type="match status" value="1"/>
</dbReference>
<dbReference type="EMBL" id="JAJSOW010000104">
    <property type="protein sequence ID" value="KAI9169309.1"/>
    <property type="molecule type" value="Genomic_DNA"/>
</dbReference>
<dbReference type="Pfam" id="PF07727">
    <property type="entry name" value="RVT_2"/>
    <property type="match status" value="1"/>
</dbReference>
<dbReference type="InterPro" id="IPR043502">
    <property type="entry name" value="DNA/RNA_pol_sf"/>
</dbReference>
<organism evidence="2 3">
    <name type="scientific">Acer negundo</name>
    <name type="common">Box elder</name>
    <dbReference type="NCBI Taxonomy" id="4023"/>
    <lineage>
        <taxon>Eukaryota</taxon>
        <taxon>Viridiplantae</taxon>
        <taxon>Streptophyta</taxon>
        <taxon>Embryophyta</taxon>
        <taxon>Tracheophyta</taxon>
        <taxon>Spermatophyta</taxon>
        <taxon>Magnoliopsida</taxon>
        <taxon>eudicotyledons</taxon>
        <taxon>Gunneridae</taxon>
        <taxon>Pentapetalae</taxon>
        <taxon>rosids</taxon>
        <taxon>malvids</taxon>
        <taxon>Sapindales</taxon>
        <taxon>Sapindaceae</taxon>
        <taxon>Hippocastanoideae</taxon>
        <taxon>Acereae</taxon>
        <taxon>Acer</taxon>
    </lineage>
</organism>
<dbReference type="PANTHER" id="PTHR11439">
    <property type="entry name" value="GAG-POL-RELATED RETROTRANSPOSON"/>
    <property type="match status" value="1"/>
</dbReference>
<dbReference type="Proteomes" id="UP001064489">
    <property type="component" value="Chromosome 7"/>
</dbReference>